<reference evidence="1 2" key="1">
    <citation type="journal article" date="2019" name="Sci. Rep.">
        <title>Orb-weaving spider Araneus ventricosus genome elucidates the spidroin gene catalogue.</title>
        <authorList>
            <person name="Kono N."/>
            <person name="Nakamura H."/>
            <person name="Ohtoshi R."/>
            <person name="Moran D.A.P."/>
            <person name="Shinohara A."/>
            <person name="Yoshida Y."/>
            <person name="Fujiwara M."/>
            <person name="Mori M."/>
            <person name="Tomita M."/>
            <person name="Arakawa K."/>
        </authorList>
    </citation>
    <scope>NUCLEOTIDE SEQUENCE [LARGE SCALE GENOMIC DNA]</scope>
</reference>
<proteinExistence type="predicted"/>
<gene>
    <name evidence="1" type="ORF">AVEN_33904_1</name>
</gene>
<sequence length="111" mass="12032">MDSPNLGGHLLHHPPPSITTIKAHGNGLWLARIIRPPTALISEATSEPHLPSKEDNRPRTAFLAVKGECLDRPGPPRCACVLRTTPSDDANYNKSVKAVSQRNAHVSTSRN</sequence>
<evidence type="ECO:0000313" key="2">
    <source>
        <dbReference type="Proteomes" id="UP000499080"/>
    </source>
</evidence>
<dbReference type="Proteomes" id="UP000499080">
    <property type="component" value="Unassembled WGS sequence"/>
</dbReference>
<name>A0A4Y2EH48_ARAVE</name>
<comment type="caution">
    <text evidence="1">The sequence shown here is derived from an EMBL/GenBank/DDBJ whole genome shotgun (WGS) entry which is preliminary data.</text>
</comment>
<evidence type="ECO:0000313" key="1">
    <source>
        <dbReference type="EMBL" id="GBM28452.1"/>
    </source>
</evidence>
<protein>
    <submittedName>
        <fullName evidence="1">Uncharacterized protein</fullName>
    </submittedName>
</protein>
<accession>A0A4Y2EH48</accession>
<dbReference type="AlphaFoldDB" id="A0A4Y2EH48"/>
<dbReference type="EMBL" id="BGPR01000611">
    <property type="protein sequence ID" value="GBM28452.1"/>
    <property type="molecule type" value="Genomic_DNA"/>
</dbReference>
<keyword evidence="2" id="KW-1185">Reference proteome</keyword>
<organism evidence="1 2">
    <name type="scientific">Araneus ventricosus</name>
    <name type="common">Orbweaver spider</name>
    <name type="synonym">Epeira ventricosa</name>
    <dbReference type="NCBI Taxonomy" id="182803"/>
    <lineage>
        <taxon>Eukaryota</taxon>
        <taxon>Metazoa</taxon>
        <taxon>Ecdysozoa</taxon>
        <taxon>Arthropoda</taxon>
        <taxon>Chelicerata</taxon>
        <taxon>Arachnida</taxon>
        <taxon>Araneae</taxon>
        <taxon>Araneomorphae</taxon>
        <taxon>Entelegynae</taxon>
        <taxon>Araneoidea</taxon>
        <taxon>Araneidae</taxon>
        <taxon>Araneus</taxon>
    </lineage>
</organism>